<evidence type="ECO:0008006" key="3">
    <source>
        <dbReference type="Google" id="ProtNLM"/>
    </source>
</evidence>
<organism evidence="1 2">
    <name type="scientific">Psychromonas marina</name>
    <dbReference type="NCBI Taxonomy" id="88364"/>
    <lineage>
        <taxon>Bacteria</taxon>
        <taxon>Pseudomonadati</taxon>
        <taxon>Pseudomonadota</taxon>
        <taxon>Gammaproteobacteria</taxon>
        <taxon>Alteromonadales</taxon>
        <taxon>Psychromonadaceae</taxon>
        <taxon>Psychromonas</taxon>
    </lineage>
</organism>
<comment type="caution">
    <text evidence="1">The sequence shown here is derived from an EMBL/GenBank/DDBJ whole genome shotgun (WGS) entry which is preliminary data.</text>
</comment>
<protein>
    <recommendedName>
        <fullName evidence="3">PHP domain-containing protein</fullName>
    </recommendedName>
</protein>
<dbReference type="InterPro" id="IPR052018">
    <property type="entry name" value="PHP_domain"/>
</dbReference>
<sequence>MNSLFPYKYETHCHTSEVSACAVSSAAEIVNSYAKAGYSGVVITDHFFNGNCNINSALPWEEKVDLFCLGYENALKAAHQLKLDVFFGWEYTYKGTDFLTYGLDKAFLLNNPDLLTWPLELYFKKVHQAGGFLIHAHPFRERDYIDKIRLFANKIDAIEVINSGNDHPSYNQSALAYAKQHDLLQTAGSDTHNADSLSGQGTYFPRKLTSIHDLINSVMKGECYISMSANEKPR</sequence>
<evidence type="ECO:0000313" key="2">
    <source>
        <dbReference type="Proteomes" id="UP001157353"/>
    </source>
</evidence>
<dbReference type="RefSeq" id="WP_284204877.1">
    <property type="nucleotide sequence ID" value="NZ_BSPQ01000015.1"/>
</dbReference>
<dbReference type="PANTHER" id="PTHR42924:SF3">
    <property type="entry name" value="POLYMERASE_HISTIDINOL PHOSPHATASE N-TERMINAL DOMAIN-CONTAINING PROTEIN"/>
    <property type="match status" value="1"/>
</dbReference>
<evidence type="ECO:0000313" key="1">
    <source>
        <dbReference type="EMBL" id="GLS91764.1"/>
    </source>
</evidence>
<dbReference type="PANTHER" id="PTHR42924">
    <property type="entry name" value="EXONUCLEASE"/>
    <property type="match status" value="1"/>
</dbReference>
<proteinExistence type="predicted"/>
<dbReference type="InterPro" id="IPR016195">
    <property type="entry name" value="Pol/histidinol_Pase-like"/>
</dbReference>
<dbReference type="Pfam" id="PF13263">
    <property type="entry name" value="PHP_C"/>
    <property type="match status" value="1"/>
</dbReference>
<dbReference type="EMBL" id="BSPQ01000015">
    <property type="protein sequence ID" value="GLS91764.1"/>
    <property type="molecule type" value="Genomic_DNA"/>
</dbReference>
<reference evidence="2" key="1">
    <citation type="journal article" date="2019" name="Int. J. Syst. Evol. Microbiol.">
        <title>The Global Catalogue of Microorganisms (GCM) 10K type strain sequencing project: providing services to taxonomists for standard genome sequencing and annotation.</title>
        <authorList>
            <consortium name="The Broad Institute Genomics Platform"/>
            <consortium name="The Broad Institute Genome Sequencing Center for Infectious Disease"/>
            <person name="Wu L."/>
            <person name="Ma J."/>
        </authorList>
    </citation>
    <scope>NUCLEOTIDE SEQUENCE [LARGE SCALE GENOMIC DNA]</scope>
    <source>
        <strain evidence="2">NBRC 103166</strain>
    </source>
</reference>
<keyword evidence="2" id="KW-1185">Reference proteome</keyword>
<gene>
    <name evidence="1" type="ORF">GCM10007916_28340</name>
</gene>
<dbReference type="Proteomes" id="UP001157353">
    <property type="component" value="Unassembled WGS sequence"/>
</dbReference>
<name>A0ABQ6E3E7_9GAMM</name>
<dbReference type="SUPFAM" id="SSF89550">
    <property type="entry name" value="PHP domain-like"/>
    <property type="match status" value="1"/>
</dbReference>
<accession>A0ABQ6E3E7</accession>
<dbReference type="Gene3D" id="3.20.20.140">
    <property type="entry name" value="Metal-dependent hydrolases"/>
    <property type="match status" value="1"/>
</dbReference>
<dbReference type="CDD" id="cd07432">
    <property type="entry name" value="PHP_HisPPase"/>
    <property type="match status" value="1"/>
</dbReference>